<dbReference type="PROSITE" id="PS01124">
    <property type="entry name" value="HTH_ARAC_FAMILY_2"/>
    <property type="match status" value="1"/>
</dbReference>
<dbReference type="PANTHER" id="PTHR46796:SF6">
    <property type="entry name" value="ARAC SUBFAMILY"/>
    <property type="match status" value="1"/>
</dbReference>
<dbReference type="Pfam" id="PF12833">
    <property type="entry name" value="HTH_18"/>
    <property type="match status" value="1"/>
</dbReference>
<keyword evidence="1" id="KW-0805">Transcription regulation</keyword>
<evidence type="ECO:0000256" key="4">
    <source>
        <dbReference type="SAM" id="MobiDB-lite"/>
    </source>
</evidence>
<accession>A0A841IVW8</accession>
<reference evidence="6 7" key="1">
    <citation type="submission" date="2020-08" db="EMBL/GenBank/DDBJ databases">
        <title>Genomic Encyclopedia of Type Strains, Phase IV (KMG-IV): sequencing the most valuable type-strain genomes for metagenomic binning, comparative biology and taxonomic classification.</title>
        <authorList>
            <person name="Goeker M."/>
        </authorList>
    </citation>
    <scope>NUCLEOTIDE SEQUENCE [LARGE SCALE GENOMIC DNA]</scope>
    <source>
        <strain evidence="6 7">DSM 102255</strain>
    </source>
</reference>
<sequence>MNATPHFTLDQENKPVASVNRPSRSWRGFTVEHVVVEGTKPVDYTWSGETHYLALHDVVLDEGVTIMDGQKADTTRDLRDTISFLPSGCGIEGWSKPADRANSYTALYFDPAVLHDDLELRYRGASLQPIPYARDGSLQQSMCKLRGMITDPYAENIYAESACIMVAIEALGLKAVQAPGVLSNRQINAVRDYIAAHLTSDISLSDMASAAQLSRYHFGRAFKATTGQSPYAYVMARRVERAAELLASSDLSIEAVASLAGFANAAKLRRYFCHAKGVTPVAFRRGLG</sequence>
<protein>
    <submittedName>
        <fullName evidence="6">AraC family transcriptional regulator</fullName>
    </submittedName>
</protein>
<dbReference type="InterPro" id="IPR018060">
    <property type="entry name" value="HTH_AraC"/>
</dbReference>
<dbReference type="RefSeq" id="WP_184077236.1">
    <property type="nucleotide sequence ID" value="NZ_JACIJP010000001.1"/>
</dbReference>
<organism evidence="6 7">
    <name type="scientific">Sphingobium subterraneum</name>
    <dbReference type="NCBI Taxonomy" id="627688"/>
    <lineage>
        <taxon>Bacteria</taxon>
        <taxon>Pseudomonadati</taxon>
        <taxon>Pseudomonadota</taxon>
        <taxon>Alphaproteobacteria</taxon>
        <taxon>Sphingomonadales</taxon>
        <taxon>Sphingomonadaceae</taxon>
        <taxon>Sphingobium</taxon>
    </lineage>
</organism>
<dbReference type="Proteomes" id="UP000552700">
    <property type="component" value="Unassembled WGS sequence"/>
</dbReference>
<dbReference type="InterPro" id="IPR050204">
    <property type="entry name" value="AraC_XylS_family_regulators"/>
</dbReference>
<dbReference type="GO" id="GO:0043565">
    <property type="term" value="F:sequence-specific DNA binding"/>
    <property type="evidence" value="ECO:0007669"/>
    <property type="project" value="InterPro"/>
</dbReference>
<feature type="domain" description="HTH araC/xylS-type" evidence="5">
    <location>
        <begin position="188"/>
        <end position="286"/>
    </location>
</feature>
<proteinExistence type="predicted"/>
<keyword evidence="2" id="KW-0238">DNA-binding</keyword>
<evidence type="ECO:0000313" key="7">
    <source>
        <dbReference type="Proteomes" id="UP000552700"/>
    </source>
</evidence>
<evidence type="ECO:0000259" key="5">
    <source>
        <dbReference type="PROSITE" id="PS01124"/>
    </source>
</evidence>
<dbReference type="Gene3D" id="1.10.10.60">
    <property type="entry name" value="Homeodomain-like"/>
    <property type="match status" value="2"/>
</dbReference>
<comment type="caution">
    <text evidence="6">The sequence shown here is derived from an EMBL/GenBank/DDBJ whole genome shotgun (WGS) entry which is preliminary data.</text>
</comment>
<dbReference type="AlphaFoldDB" id="A0A841IVW8"/>
<evidence type="ECO:0000256" key="2">
    <source>
        <dbReference type="ARBA" id="ARBA00023125"/>
    </source>
</evidence>
<keyword evidence="7" id="KW-1185">Reference proteome</keyword>
<dbReference type="SMART" id="SM00342">
    <property type="entry name" value="HTH_ARAC"/>
    <property type="match status" value="1"/>
</dbReference>
<dbReference type="GO" id="GO:0003700">
    <property type="term" value="F:DNA-binding transcription factor activity"/>
    <property type="evidence" value="ECO:0007669"/>
    <property type="project" value="InterPro"/>
</dbReference>
<dbReference type="EMBL" id="JACIJP010000001">
    <property type="protein sequence ID" value="MBB6122813.1"/>
    <property type="molecule type" value="Genomic_DNA"/>
</dbReference>
<gene>
    <name evidence="6" type="ORF">FHS92_000520</name>
</gene>
<evidence type="ECO:0000256" key="3">
    <source>
        <dbReference type="ARBA" id="ARBA00023163"/>
    </source>
</evidence>
<dbReference type="PANTHER" id="PTHR46796">
    <property type="entry name" value="HTH-TYPE TRANSCRIPTIONAL ACTIVATOR RHAS-RELATED"/>
    <property type="match status" value="1"/>
</dbReference>
<evidence type="ECO:0000256" key="1">
    <source>
        <dbReference type="ARBA" id="ARBA00023015"/>
    </source>
</evidence>
<keyword evidence="3" id="KW-0804">Transcription</keyword>
<dbReference type="SUPFAM" id="SSF46689">
    <property type="entry name" value="Homeodomain-like"/>
    <property type="match status" value="2"/>
</dbReference>
<evidence type="ECO:0000313" key="6">
    <source>
        <dbReference type="EMBL" id="MBB6122813.1"/>
    </source>
</evidence>
<name>A0A841IVW8_9SPHN</name>
<feature type="region of interest" description="Disordered" evidence="4">
    <location>
        <begin position="1"/>
        <end position="21"/>
    </location>
</feature>
<dbReference type="InterPro" id="IPR009057">
    <property type="entry name" value="Homeodomain-like_sf"/>
</dbReference>